<reference evidence="1 2" key="1">
    <citation type="submission" date="2018-02" db="EMBL/GenBank/DDBJ databases">
        <title>Draft genome sequence of Ochrobactrum oryzae found in Brazil.</title>
        <authorList>
            <person name="Cerdeira L."/>
            <person name="Andrade F."/>
            <person name="Zacariotto T."/>
            <person name="Barbosa B."/>
            <person name="Santos S."/>
            <person name="Cassetari V."/>
            <person name="Lincopan N."/>
        </authorList>
    </citation>
    <scope>NUCLEOTIDE SEQUENCE [LARGE SCALE GENOMIC DNA]</scope>
    <source>
        <strain evidence="1 2">OA447</strain>
    </source>
</reference>
<accession>A0A2S7J308</accession>
<keyword evidence="2" id="KW-1185">Reference proteome</keyword>
<proteinExistence type="predicted"/>
<dbReference type="Gene3D" id="3.30.70.100">
    <property type="match status" value="1"/>
</dbReference>
<evidence type="ECO:0000313" key="1">
    <source>
        <dbReference type="EMBL" id="PQA74637.1"/>
    </source>
</evidence>
<dbReference type="Pfam" id="PF05336">
    <property type="entry name" value="rhaM"/>
    <property type="match status" value="1"/>
</dbReference>
<dbReference type="Proteomes" id="UP000238493">
    <property type="component" value="Unassembled WGS sequence"/>
</dbReference>
<sequence>MVQSQKQRMGMVIGLQPEKIAEYKKLHAAVWPEILALISECNITNYTIFLKEPENLLFGTWDYVGTDFEADMKKMADNPKNQEWWSVCMPCQKPLETRKEGEWWAMMEEVFHHD</sequence>
<dbReference type="PANTHER" id="PTHR34389">
    <property type="entry name" value="L-RHAMNOSE MUTAROTASE"/>
    <property type="match status" value="1"/>
</dbReference>
<dbReference type="PANTHER" id="PTHR34389:SF2">
    <property type="entry name" value="L-RHAMNOSE MUTAROTASE"/>
    <property type="match status" value="1"/>
</dbReference>
<dbReference type="EMBL" id="PTRC01000009">
    <property type="protein sequence ID" value="PQA74637.1"/>
    <property type="molecule type" value="Genomic_DNA"/>
</dbReference>
<protein>
    <submittedName>
        <fullName evidence="1">L-rhamnose mutarotase</fullName>
    </submittedName>
</protein>
<name>A0A2S7J308_9HYPH</name>
<dbReference type="SUPFAM" id="SSF54909">
    <property type="entry name" value="Dimeric alpha+beta barrel"/>
    <property type="match status" value="1"/>
</dbReference>
<dbReference type="GO" id="GO:0016857">
    <property type="term" value="F:racemase and epimerase activity, acting on carbohydrates and derivatives"/>
    <property type="evidence" value="ECO:0007669"/>
    <property type="project" value="InterPro"/>
</dbReference>
<comment type="caution">
    <text evidence="1">The sequence shown here is derived from an EMBL/GenBank/DDBJ whole genome shotgun (WGS) entry which is preliminary data.</text>
</comment>
<dbReference type="AlphaFoldDB" id="A0A2S7J308"/>
<gene>
    <name evidence="1" type="ORF">C3731_05230</name>
</gene>
<dbReference type="RefSeq" id="WP_104754657.1">
    <property type="nucleotide sequence ID" value="NZ_JBHEEO010000002.1"/>
</dbReference>
<evidence type="ECO:0000313" key="2">
    <source>
        <dbReference type="Proteomes" id="UP000238493"/>
    </source>
</evidence>
<dbReference type="InterPro" id="IPR011008">
    <property type="entry name" value="Dimeric_a/b-barrel"/>
</dbReference>
<organism evidence="1 2">
    <name type="scientific">Brucella oryzae</name>
    <dbReference type="NCBI Taxonomy" id="335286"/>
    <lineage>
        <taxon>Bacteria</taxon>
        <taxon>Pseudomonadati</taxon>
        <taxon>Pseudomonadota</taxon>
        <taxon>Alphaproteobacteria</taxon>
        <taxon>Hyphomicrobiales</taxon>
        <taxon>Brucellaceae</taxon>
        <taxon>Brucella/Ochrobactrum group</taxon>
        <taxon>Brucella</taxon>
    </lineage>
</organism>
<dbReference type="InterPro" id="IPR008000">
    <property type="entry name" value="Rham/fucose_mutarotase"/>
</dbReference>
<dbReference type="OrthoDB" id="9799608at2"/>